<sequence>MQEGLPQEHNETAIEGPPSIPPVNSSSILSLDPVIVHNVFGSVESISSANVQPQLEGFVNDVLPPSPPRFA</sequence>
<dbReference type="EMBL" id="CM056809">
    <property type="protein sequence ID" value="KAJ8649447.1"/>
    <property type="molecule type" value="Genomic_DNA"/>
</dbReference>
<protein>
    <submittedName>
        <fullName evidence="1">Uncharacterized protein</fullName>
    </submittedName>
</protein>
<dbReference type="Proteomes" id="UP001234297">
    <property type="component" value="Chromosome 1"/>
</dbReference>
<organism evidence="1 2">
    <name type="scientific">Persea americana</name>
    <name type="common">Avocado</name>
    <dbReference type="NCBI Taxonomy" id="3435"/>
    <lineage>
        <taxon>Eukaryota</taxon>
        <taxon>Viridiplantae</taxon>
        <taxon>Streptophyta</taxon>
        <taxon>Embryophyta</taxon>
        <taxon>Tracheophyta</taxon>
        <taxon>Spermatophyta</taxon>
        <taxon>Magnoliopsida</taxon>
        <taxon>Magnoliidae</taxon>
        <taxon>Laurales</taxon>
        <taxon>Lauraceae</taxon>
        <taxon>Persea</taxon>
    </lineage>
</organism>
<evidence type="ECO:0000313" key="2">
    <source>
        <dbReference type="Proteomes" id="UP001234297"/>
    </source>
</evidence>
<reference evidence="1 2" key="1">
    <citation type="journal article" date="2022" name="Hortic Res">
        <title>A haplotype resolved chromosomal level avocado genome allows analysis of novel avocado genes.</title>
        <authorList>
            <person name="Nath O."/>
            <person name="Fletcher S.J."/>
            <person name="Hayward A."/>
            <person name="Shaw L.M."/>
            <person name="Masouleh A.K."/>
            <person name="Furtado A."/>
            <person name="Henry R.J."/>
            <person name="Mitter N."/>
        </authorList>
    </citation>
    <scope>NUCLEOTIDE SEQUENCE [LARGE SCALE GENOMIC DNA]</scope>
    <source>
        <strain evidence="2">cv. Hass</strain>
    </source>
</reference>
<accession>A0ACC2MUL3</accession>
<name>A0ACC2MUL3_PERAE</name>
<keyword evidence="2" id="KW-1185">Reference proteome</keyword>
<proteinExistence type="predicted"/>
<gene>
    <name evidence="1" type="ORF">MRB53_002470</name>
</gene>
<comment type="caution">
    <text evidence="1">The sequence shown here is derived from an EMBL/GenBank/DDBJ whole genome shotgun (WGS) entry which is preliminary data.</text>
</comment>
<evidence type="ECO:0000313" key="1">
    <source>
        <dbReference type="EMBL" id="KAJ8649447.1"/>
    </source>
</evidence>